<evidence type="ECO:0000256" key="3">
    <source>
        <dbReference type="ARBA" id="ARBA00022603"/>
    </source>
</evidence>
<dbReference type="InterPro" id="IPR036589">
    <property type="entry name" value="HCY_dom_sf"/>
</dbReference>
<proteinExistence type="predicted"/>
<dbReference type="Gene3D" id="3.20.20.330">
    <property type="entry name" value="Homocysteine-binding-like domain"/>
    <property type="match status" value="1"/>
</dbReference>
<evidence type="ECO:0000256" key="5">
    <source>
        <dbReference type="ARBA" id="ARBA00022679"/>
    </source>
</evidence>
<keyword evidence="6" id="KW-0274">FAD</keyword>
<evidence type="ECO:0000256" key="7">
    <source>
        <dbReference type="ARBA" id="ARBA00023002"/>
    </source>
</evidence>
<evidence type="ECO:0000313" key="10">
    <source>
        <dbReference type="EMBL" id="SDE08377.1"/>
    </source>
</evidence>
<sequence>MARPPFLEALRQGVLLADGAMGTLLYSQGGDCSCFEALNLREPQRVLAAHQAYRQAGAGLLETNTFAANRHQLGLSGLADAVAEVNRAGAALARQAAASQVGPCYVAGAVGPLGPAWYEREPPEQASAALFREQIAALVAGGVDLLLFETFARLDELLLALRVAREFALPRVAQMAFVAEGRTRDGLSAADIVRQLRPLADVVGTNCGCGPHDMLQRVREMAVVDDGLLSAFANSGFPQYVNGRHLYLATPDYFAARGGEMVAAGVRLIGGCCGTTPEHIAALNRTLQRPLPVRSVSSSVVPVTPVPTAAPVTSPLLERWAAGRQPITVELDPPRGLDCSAVLAGARRLAAAGVDAINLAENPLARIRMGNLALAARIQEASGVPVIAHVTCRDRNLIGLHSELMGAHLLGLRHVLAVTGDPVAVGDAAGASNVFDLNAIGLLGLLAALNQGRTLLGSELGGHTAFCCGAAFNPNAQPLEGQLRKLERKVAAGARFVQTQPVYSAEVLQRLRELSGHCPVPLFVGLLPLVSERNAEFLHNEVPGIRLPDVVRQRMRGTQGDSGVAAGMAVMDELIGQMRGWVAGYYLMPPFGRVELAEELIHRIRAVA</sequence>
<dbReference type="PANTHER" id="PTHR11103">
    <property type="entry name" value="SLR1189 PROTEIN"/>
    <property type="match status" value="1"/>
</dbReference>
<feature type="binding site" evidence="8">
    <location>
        <position position="273"/>
    </location>
    <ligand>
        <name>Zn(2+)</name>
        <dbReference type="ChEBI" id="CHEBI:29105"/>
    </ligand>
</feature>
<dbReference type="GO" id="GO:0046872">
    <property type="term" value="F:metal ion binding"/>
    <property type="evidence" value="ECO:0007669"/>
    <property type="project" value="UniProtKB-KW"/>
</dbReference>
<dbReference type="STRING" id="57664.SAMN05661003_103215"/>
<dbReference type="AlphaFoldDB" id="A0A1G7A1I7"/>
<dbReference type="EMBL" id="FNAQ01000003">
    <property type="protein sequence ID" value="SDE08377.1"/>
    <property type="molecule type" value="Genomic_DNA"/>
</dbReference>
<dbReference type="CDD" id="cd00537">
    <property type="entry name" value="MTHFR"/>
    <property type="match status" value="1"/>
</dbReference>
<feature type="binding site" evidence="8">
    <location>
        <position position="207"/>
    </location>
    <ligand>
        <name>Zn(2+)</name>
        <dbReference type="ChEBI" id="CHEBI:29105"/>
    </ligand>
</feature>
<dbReference type="Pfam" id="PF02219">
    <property type="entry name" value="MTHFR"/>
    <property type="match status" value="1"/>
</dbReference>
<dbReference type="PANTHER" id="PTHR11103:SF18">
    <property type="entry name" value="SLR1189 PROTEIN"/>
    <property type="match status" value="1"/>
</dbReference>
<feature type="domain" description="Hcy-binding" evidence="9">
    <location>
        <begin position="3"/>
        <end position="287"/>
    </location>
</feature>
<comment type="cofactor">
    <cofactor evidence="1">
        <name>FAD</name>
        <dbReference type="ChEBI" id="CHEBI:57692"/>
    </cofactor>
</comment>
<comment type="pathway">
    <text evidence="2">One-carbon metabolism; tetrahydrofolate interconversion.</text>
</comment>
<organism evidence="10 11">
    <name type="scientific">Desulfuromonas thiophila</name>
    <dbReference type="NCBI Taxonomy" id="57664"/>
    <lineage>
        <taxon>Bacteria</taxon>
        <taxon>Pseudomonadati</taxon>
        <taxon>Thermodesulfobacteriota</taxon>
        <taxon>Desulfuromonadia</taxon>
        <taxon>Desulfuromonadales</taxon>
        <taxon>Desulfuromonadaceae</taxon>
        <taxon>Desulfuromonas</taxon>
    </lineage>
</organism>
<name>A0A1G7A1I7_9BACT</name>
<dbReference type="UniPathway" id="UPA00193"/>
<keyword evidence="5 8" id="KW-0808">Transferase</keyword>
<dbReference type="RefSeq" id="WP_092076863.1">
    <property type="nucleotide sequence ID" value="NZ_FNAQ01000003.1"/>
</dbReference>
<evidence type="ECO:0000313" key="11">
    <source>
        <dbReference type="Proteomes" id="UP000243205"/>
    </source>
</evidence>
<dbReference type="GO" id="GO:0008168">
    <property type="term" value="F:methyltransferase activity"/>
    <property type="evidence" value="ECO:0007669"/>
    <property type="project" value="UniProtKB-UniRule"/>
</dbReference>
<evidence type="ECO:0000256" key="1">
    <source>
        <dbReference type="ARBA" id="ARBA00001974"/>
    </source>
</evidence>
<dbReference type="Proteomes" id="UP000243205">
    <property type="component" value="Unassembled WGS sequence"/>
</dbReference>
<evidence type="ECO:0000256" key="4">
    <source>
        <dbReference type="ARBA" id="ARBA00022630"/>
    </source>
</evidence>
<dbReference type="SUPFAM" id="SSF51730">
    <property type="entry name" value="FAD-linked oxidoreductase"/>
    <property type="match status" value="1"/>
</dbReference>
<evidence type="ECO:0000256" key="2">
    <source>
        <dbReference type="ARBA" id="ARBA00004777"/>
    </source>
</evidence>
<feature type="binding site" evidence="8">
    <location>
        <position position="272"/>
    </location>
    <ligand>
        <name>Zn(2+)</name>
        <dbReference type="ChEBI" id="CHEBI:29105"/>
    </ligand>
</feature>
<dbReference type="NCBIfam" id="NF006396">
    <property type="entry name" value="PRK08645.1"/>
    <property type="match status" value="1"/>
</dbReference>
<accession>A0A1G7A1I7</accession>
<comment type="cofactor">
    <cofactor evidence="8">
        <name>Zn(2+)</name>
        <dbReference type="ChEBI" id="CHEBI:29105"/>
    </cofactor>
</comment>
<dbReference type="InterPro" id="IPR003726">
    <property type="entry name" value="HCY_dom"/>
</dbReference>
<dbReference type="PROSITE" id="PS50970">
    <property type="entry name" value="HCY"/>
    <property type="match status" value="1"/>
</dbReference>
<evidence type="ECO:0000259" key="9">
    <source>
        <dbReference type="PROSITE" id="PS50970"/>
    </source>
</evidence>
<dbReference type="GO" id="GO:0004489">
    <property type="term" value="F:methylenetetrahydrofolate reductase [NAD(P)H] activity"/>
    <property type="evidence" value="ECO:0007669"/>
    <property type="project" value="InterPro"/>
</dbReference>
<dbReference type="Pfam" id="PF02574">
    <property type="entry name" value="S-methyl_trans"/>
    <property type="match status" value="1"/>
</dbReference>
<keyword evidence="11" id="KW-1185">Reference proteome</keyword>
<dbReference type="SUPFAM" id="SSF82282">
    <property type="entry name" value="Homocysteine S-methyltransferase"/>
    <property type="match status" value="1"/>
</dbReference>
<gene>
    <name evidence="10" type="ORF">SAMN05661003_103215</name>
</gene>
<dbReference type="GO" id="GO:0035999">
    <property type="term" value="P:tetrahydrofolate interconversion"/>
    <property type="evidence" value="ECO:0007669"/>
    <property type="project" value="UniProtKB-UniPathway"/>
</dbReference>
<reference evidence="11" key="1">
    <citation type="submission" date="2016-10" db="EMBL/GenBank/DDBJ databases">
        <authorList>
            <person name="Varghese N."/>
            <person name="Submissions S."/>
        </authorList>
    </citation>
    <scope>NUCLEOTIDE SEQUENCE [LARGE SCALE GENOMIC DNA]</scope>
    <source>
        <strain evidence="11">DSM 8987</strain>
    </source>
</reference>
<dbReference type="GO" id="GO:0032259">
    <property type="term" value="P:methylation"/>
    <property type="evidence" value="ECO:0007669"/>
    <property type="project" value="UniProtKB-KW"/>
</dbReference>
<dbReference type="InterPro" id="IPR029041">
    <property type="entry name" value="FAD-linked_oxidoreductase-like"/>
</dbReference>
<protein>
    <submittedName>
        <fullName evidence="10">Homocysteine S-methyltransferase</fullName>
    </submittedName>
</protein>
<keyword evidence="7" id="KW-0560">Oxidoreductase</keyword>
<keyword evidence="8" id="KW-0862">Zinc</keyword>
<dbReference type="InterPro" id="IPR003171">
    <property type="entry name" value="Mehydrof_redctse-like"/>
</dbReference>
<keyword evidence="3 8" id="KW-0489">Methyltransferase</keyword>
<dbReference type="Gene3D" id="3.20.20.220">
    <property type="match status" value="1"/>
</dbReference>
<keyword evidence="8" id="KW-0479">Metal-binding</keyword>
<evidence type="ECO:0000256" key="8">
    <source>
        <dbReference type="PROSITE-ProRule" id="PRU00333"/>
    </source>
</evidence>
<evidence type="ECO:0000256" key="6">
    <source>
        <dbReference type="ARBA" id="ARBA00022827"/>
    </source>
</evidence>
<dbReference type="OrthoDB" id="9803687at2"/>
<keyword evidence="4" id="KW-0285">Flavoprotein</keyword>
<dbReference type="GO" id="GO:0006555">
    <property type="term" value="P:methionine metabolic process"/>
    <property type="evidence" value="ECO:0007669"/>
    <property type="project" value="InterPro"/>
</dbReference>